<evidence type="ECO:0000256" key="10">
    <source>
        <dbReference type="SAM" id="MobiDB-lite"/>
    </source>
</evidence>
<keyword evidence="7 11" id="KW-0472">Membrane</keyword>
<dbReference type="AlphaFoldDB" id="A0A6A4X441"/>
<feature type="transmembrane region" description="Helical" evidence="11">
    <location>
        <begin position="94"/>
        <end position="114"/>
    </location>
</feature>
<evidence type="ECO:0000256" key="6">
    <source>
        <dbReference type="ARBA" id="ARBA00023040"/>
    </source>
</evidence>
<dbReference type="InterPro" id="IPR017452">
    <property type="entry name" value="GPCR_Rhodpsn_7TM"/>
</dbReference>
<dbReference type="PRINTS" id="PR00237">
    <property type="entry name" value="GPCRRHODOPSN"/>
</dbReference>
<organism evidence="13 14">
    <name type="scientific">Amphibalanus amphitrite</name>
    <name type="common">Striped barnacle</name>
    <name type="synonym">Balanus amphitrite</name>
    <dbReference type="NCBI Taxonomy" id="1232801"/>
    <lineage>
        <taxon>Eukaryota</taxon>
        <taxon>Metazoa</taxon>
        <taxon>Ecdysozoa</taxon>
        <taxon>Arthropoda</taxon>
        <taxon>Crustacea</taxon>
        <taxon>Multicrustacea</taxon>
        <taxon>Cirripedia</taxon>
        <taxon>Thoracica</taxon>
        <taxon>Thoracicalcarea</taxon>
        <taxon>Balanomorpha</taxon>
        <taxon>Balanoidea</taxon>
        <taxon>Balanidae</taxon>
        <taxon>Amphibalaninae</taxon>
        <taxon>Amphibalanus</taxon>
    </lineage>
</organism>
<proteinExistence type="inferred from homology"/>
<dbReference type="Pfam" id="PF00001">
    <property type="entry name" value="7tm_1"/>
    <property type="match status" value="1"/>
</dbReference>
<dbReference type="GO" id="GO:0005886">
    <property type="term" value="C:plasma membrane"/>
    <property type="evidence" value="ECO:0007669"/>
    <property type="project" value="UniProtKB-SubCell"/>
</dbReference>
<evidence type="ECO:0000256" key="4">
    <source>
        <dbReference type="ARBA" id="ARBA00022692"/>
    </source>
</evidence>
<keyword evidence="3" id="KW-1003">Cell membrane</keyword>
<evidence type="ECO:0000256" key="11">
    <source>
        <dbReference type="SAM" id="Phobius"/>
    </source>
</evidence>
<dbReference type="PROSITE" id="PS50262">
    <property type="entry name" value="G_PROTEIN_RECEP_F1_2"/>
    <property type="match status" value="1"/>
</dbReference>
<feature type="transmembrane region" description="Helical" evidence="11">
    <location>
        <begin position="126"/>
        <end position="145"/>
    </location>
</feature>
<dbReference type="PANTHER" id="PTHR24228">
    <property type="entry name" value="B2 BRADYKININ RECEPTOR/ANGIOTENSIN II RECEPTOR"/>
    <property type="match status" value="1"/>
</dbReference>
<evidence type="ECO:0000259" key="12">
    <source>
        <dbReference type="PROSITE" id="PS50262"/>
    </source>
</evidence>
<evidence type="ECO:0000313" key="14">
    <source>
        <dbReference type="Proteomes" id="UP000440578"/>
    </source>
</evidence>
<dbReference type="Proteomes" id="UP000440578">
    <property type="component" value="Unassembled WGS sequence"/>
</dbReference>
<evidence type="ECO:0000313" key="13">
    <source>
        <dbReference type="EMBL" id="KAF0309102.1"/>
    </source>
</evidence>
<keyword evidence="14" id="KW-1185">Reference proteome</keyword>
<dbReference type="PANTHER" id="PTHR24228:SF74">
    <property type="entry name" value="G-PROTEIN COUPLED RECEPTORS FAMILY 1 PROFILE DOMAIN-CONTAINING PROTEIN"/>
    <property type="match status" value="1"/>
</dbReference>
<evidence type="ECO:0000256" key="3">
    <source>
        <dbReference type="ARBA" id="ARBA00022475"/>
    </source>
</evidence>
<evidence type="ECO:0000256" key="1">
    <source>
        <dbReference type="ARBA" id="ARBA00004651"/>
    </source>
</evidence>
<keyword evidence="9" id="KW-0807">Transducer</keyword>
<protein>
    <submittedName>
        <fullName evidence="13">G-protein coupled receptor moody</fullName>
    </submittedName>
</protein>
<feature type="domain" description="G-protein coupled receptors family 1 profile" evidence="12">
    <location>
        <begin position="1"/>
        <end position="143"/>
    </location>
</feature>
<gene>
    <name evidence="13" type="primary">moody_2</name>
    <name evidence="13" type="ORF">FJT64_019746</name>
</gene>
<comment type="similarity">
    <text evidence="2">Belongs to the G-protein coupled receptor 1 family.</text>
</comment>
<keyword evidence="8 13" id="KW-0675">Receptor</keyword>
<evidence type="ECO:0000256" key="9">
    <source>
        <dbReference type="ARBA" id="ARBA00023224"/>
    </source>
</evidence>
<dbReference type="EMBL" id="VIIS01000434">
    <property type="protein sequence ID" value="KAF0309102.1"/>
    <property type="molecule type" value="Genomic_DNA"/>
</dbReference>
<sequence length="304" mass="34202">MFIWLYGYLAQMYGECGWNPVTHKCDFFDTPSWAQPRTVWFLVTWTTPCIIIVISYVLIFVKVKQSGRNIITRGDGMTYVLAHVKTREDKTSRMIFVVFLAYCVCVLPITVVNIADPHDKHTNLTVIFYCVYWLQYCCNNVIYVLSNRVYRQAYCIFLTEVCPPLRRLLGRPTRWLPRSSTVTTISGGSLMANGLDRRLRHTDSVASQRIVGADILINGGPASSPNKPRAAAGDSPGIVVGCARHRPAPSGPRGQRRLAGRRRSLPLEKPTSPLPAWWALDDSTWLWYYCDTIAATAPRPGTAA</sequence>
<feature type="transmembrane region" description="Helical" evidence="11">
    <location>
        <begin position="39"/>
        <end position="61"/>
    </location>
</feature>
<keyword evidence="6" id="KW-0297">G-protein coupled receptor</keyword>
<evidence type="ECO:0000256" key="8">
    <source>
        <dbReference type="ARBA" id="ARBA00023170"/>
    </source>
</evidence>
<dbReference type="InterPro" id="IPR000276">
    <property type="entry name" value="GPCR_Rhodpsn"/>
</dbReference>
<keyword evidence="4 11" id="KW-0812">Transmembrane</keyword>
<evidence type="ECO:0000256" key="5">
    <source>
        <dbReference type="ARBA" id="ARBA00022989"/>
    </source>
</evidence>
<accession>A0A6A4X441</accession>
<name>A0A6A4X441_AMPAM</name>
<comment type="subcellular location">
    <subcellularLocation>
        <location evidence="1">Cell membrane</location>
        <topology evidence="1">Multi-pass membrane protein</topology>
    </subcellularLocation>
</comment>
<feature type="compositionally biased region" description="Basic residues" evidence="10">
    <location>
        <begin position="254"/>
        <end position="264"/>
    </location>
</feature>
<dbReference type="Gene3D" id="1.20.1070.10">
    <property type="entry name" value="Rhodopsin 7-helix transmembrane proteins"/>
    <property type="match status" value="1"/>
</dbReference>
<feature type="region of interest" description="Disordered" evidence="10">
    <location>
        <begin position="245"/>
        <end position="266"/>
    </location>
</feature>
<keyword evidence="5 11" id="KW-1133">Transmembrane helix</keyword>
<comment type="caution">
    <text evidence="13">The sequence shown here is derived from an EMBL/GenBank/DDBJ whole genome shotgun (WGS) entry which is preliminary data.</text>
</comment>
<dbReference type="GO" id="GO:0004930">
    <property type="term" value="F:G protein-coupled receptor activity"/>
    <property type="evidence" value="ECO:0007669"/>
    <property type="project" value="UniProtKB-KW"/>
</dbReference>
<evidence type="ECO:0000256" key="7">
    <source>
        <dbReference type="ARBA" id="ARBA00023136"/>
    </source>
</evidence>
<evidence type="ECO:0000256" key="2">
    <source>
        <dbReference type="ARBA" id="ARBA00010663"/>
    </source>
</evidence>
<dbReference type="OrthoDB" id="9881476at2759"/>
<reference evidence="13 14" key="1">
    <citation type="submission" date="2019-07" db="EMBL/GenBank/DDBJ databases">
        <title>Draft genome assembly of a fouling barnacle, Amphibalanus amphitrite (Darwin, 1854): The first reference genome for Thecostraca.</title>
        <authorList>
            <person name="Kim W."/>
        </authorList>
    </citation>
    <scope>NUCLEOTIDE SEQUENCE [LARGE SCALE GENOMIC DNA]</scope>
    <source>
        <strain evidence="13">SNU_AA5</strain>
        <tissue evidence="13">Soma without cirri and trophi</tissue>
    </source>
</reference>
<dbReference type="SUPFAM" id="SSF81321">
    <property type="entry name" value="Family A G protein-coupled receptor-like"/>
    <property type="match status" value="1"/>
</dbReference>